<gene>
    <name evidence="1" type="ORF">HARCEL1_02080</name>
</gene>
<evidence type="ECO:0000313" key="1">
    <source>
        <dbReference type="EMBL" id="AWB26584.1"/>
    </source>
</evidence>
<evidence type="ECO:0000313" key="2">
    <source>
        <dbReference type="Proteomes" id="UP000244727"/>
    </source>
</evidence>
<dbReference type="RefSeq" id="WP_108380953.1">
    <property type="nucleotide sequence ID" value="NZ_CP028858.1"/>
</dbReference>
<reference evidence="1 2" key="1">
    <citation type="submission" date="2018-04" db="EMBL/GenBank/DDBJ databases">
        <title>Halococcoides cellulosivorans gen. nov., sp. nov., an extremely halophilic cellulose-utilizing haloarchaeon from hypersaline lakes.</title>
        <authorList>
            <person name="Sorokin D.Y."/>
            <person name="Toshchakov S.V."/>
            <person name="Samarov N.I."/>
            <person name="Korzhenkov A."/>
            <person name="Kublanov I.V."/>
        </authorList>
    </citation>
    <scope>NUCLEOTIDE SEQUENCE [LARGE SCALE GENOMIC DNA]</scope>
    <source>
        <strain evidence="1 2">HArcel1</strain>
    </source>
</reference>
<proteinExistence type="predicted"/>
<dbReference type="AlphaFoldDB" id="A0A2R4WYG9"/>
<dbReference type="EMBL" id="CP028858">
    <property type="protein sequence ID" value="AWB26584.1"/>
    <property type="molecule type" value="Genomic_DNA"/>
</dbReference>
<dbReference type="Proteomes" id="UP000244727">
    <property type="component" value="Chromosome"/>
</dbReference>
<name>A0A2R4WYG9_9EURY</name>
<keyword evidence="2" id="KW-1185">Reference proteome</keyword>
<organism evidence="1 2">
    <name type="scientific">Halococcoides cellulosivorans</name>
    <dbReference type="NCBI Taxonomy" id="1679096"/>
    <lineage>
        <taxon>Archaea</taxon>
        <taxon>Methanobacteriati</taxon>
        <taxon>Methanobacteriota</taxon>
        <taxon>Stenosarchaea group</taxon>
        <taxon>Halobacteria</taxon>
        <taxon>Halobacteriales</taxon>
        <taxon>Haloarculaceae</taxon>
        <taxon>Halococcoides</taxon>
    </lineage>
</organism>
<dbReference type="KEGG" id="harc:HARCEL1_02080"/>
<dbReference type="GeneID" id="36511257"/>
<accession>A0A2R4WYG9</accession>
<dbReference type="PROSITE" id="PS51257">
    <property type="entry name" value="PROKAR_LIPOPROTEIN"/>
    <property type="match status" value="1"/>
</dbReference>
<protein>
    <submittedName>
        <fullName evidence="1">Uncharacterized protein</fullName>
    </submittedName>
</protein>
<sequence length="393" mass="40901">MERRQFVAALGTMATGSLVGCSMPFQSAELTDPRLVTNDTSYGSEPAVDVVVQNTGGQEGTFNGTVRVTNDTVEFSQEVSVTVPPGENATVRTDPVDVPAAGAYEFALVGRPPSATQPEEGTVRPQVLHRSNLVVSPDTLQAGESVTVADRLRVAVDSCSVQDTVFVATGGEPSGVFRAPTGAALGLYRITIENVSTESLQWDPQQALQVPGGDIYSNGAVGQVADAGPALSRPRTLDPSATVSGHVVAKLPKAVATDTPALAIDANPQTETPEYRWQFPNASADGLAEVTLDDVSAPDSATAGEGYPITLTFSNSGDGTGTGRAVLQYKTAGGWQTVGEWTLLESAESPLVETEVPPGETVTTTVTNTPAEGVSRTVSYRALPTGTTWKTSF</sequence>